<dbReference type="PANTHER" id="PTHR39556:SF1">
    <property type="entry name" value="PROTEIN, PUTATIVE-RELATED"/>
    <property type="match status" value="1"/>
</dbReference>
<keyword evidence="1" id="KW-1133">Transmembrane helix</keyword>
<keyword evidence="1" id="KW-0812">Transmembrane</keyword>
<dbReference type="PANTHER" id="PTHR39556">
    <property type="entry name" value="PROTEIN, PUTATIVE-RELATED"/>
    <property type="match status" value="1"/>
</dbReference>
<feature type="transmembrane region" description="Helical" evidence="1">
    <location>
        <begin position="238"/>
        <end position="256"/>
    </location>
</feature>
<dbReference type="Proteomes" id="UP000214610">
    <property type="component" value="Unassembled WGS sequence"/>
</dbReference>
<keyword evidence="1" id="KW-0472">Membrane</keyword>
<feature type="transmembrane region" description="Helical" evidence="1">
    <location>
        <begin position="293"/>
        <end position="311"/>
    </location>
</feature>
<organism evidence="2 3">
    <name type="scientific">Turicimonas muris</name>
    <dbReference type="NCBI Taxonomy" id="1796652"/>
    <lineage>
        <taxon>Bacteria</taxon>
        <taxon>Pseudomonadati</taxon>
        <taxon>Pseudomonadota</taxon>
        <taxon>Betaproteobacteria</taxon>
        <taxon>Burkholderiales</taxon>
        <taxon>Sutterellaceae</taxon>
        <taxon>Turicimonas</taxon>
    </lineage>
</organism>
<keyword evidence="3" id="KW-1185">Reference proteome</keyword>
<feature type="transmembrane region" description="Helical" evidence="1">
    <location>
        <begin position="124"/>
        <end position="149"/>
    </location>
</feature>
<feature type="transmembrane region" description="Helical" evidence="1">
    <location>
        <begin position="85"/>
        <end position="103"/>
    </location>
</feature>
<feature type="transmembrane region" description="Helical" evidence="1">
    <location>
        <begin position="405"/>
        <end position="428"/>
    </location>
</feature>
<accession>A0A227KA62</accession>
<proteinExistence type="predicted"/>
<name>A0A227KA62_9BURK</name>
<feature type="transmembrane region" description="Helical" evidence="1">
    <location>
        <begin position="263"/>
        <end position="281"/>
    </location>
</feature>
<feature type="transmembrane region" description="Helical" evidence="1">
    <location>
        <begin position="198"/>
        <end position="218"/>
    </location>
</feature>
<feature type="transmembrane region" description="Helical" evidence="1">
    <location>
        <begin position="332"/>
        <end position="364"/>
    </location>
</feature>
<sequence length="432" mass="48473">MLLLMVSIERTKRKQSEDSYDLTVLTKRIRPSVKSAVLLTKMKFLSLFVKLPGTIFLLAGLIFILSTSHSLDLHQSFFKFSLSWVFWYPLALLYFVGVIEALLNSSRALQKFSYWLEERFPNSLSLVLLTSVLGILPAIGGALFSSALVKNIGEGTSAKDLQLAEINFWFRHFHVFINPLIPGVVLTAALTEVSIFQLMLVLAPLGVLSFLTGWYWFISPIDFKSTFSWQPLRLNKSFYISSFVIFVGTVLSLLFFKNSLIFFLFWCTGFTAVLSLKILGFKRVVACFVPSAKLLKILWDVSGVLIFAFMLREGGLNELILNWTTTSVLPMLFMLSVGIFFMGLITGICHAYVALLMPIAALFYSHDPLIIGFLLGVGLSSQFLTPSHLCLIVTSEYFDVPVKKLIAGCIPPLTVAFVGWSAILAVIYEIWR</sequence>
<dbReference type="InterPro" id="IPR007294">
    <property type="entry name" value="DUF401"/>
</dbReference>
<evidence type="ECO:0000313" key="3">
    <source>
        <dbReference type="Proteomes" id="UP000214610"/>
    </source>
</evidence>
<dbReference type="AlphaFoldDB" id="A0A227KA62"/>
<dbReference type="Pfam" id="PF04165">
    <property type="entry name" value="DUF401"/>
    <property type="match status" value="1"/>
</dbReference>
<reference evidence="3" key="1">
    <citation type="submission" date="2017-05" db="EMBL/GenBank/DDBJ databases">
        <title>Improved OligoMM genomes.</title>
        <authorList>
            <person name="Garzetti D."/>
        </authorList>
    </citation>
    <scope>NUCLEOTIDE SEQUENCE [LARGE SCALE GENOMIC DNA]</scope>
    <source>
        <strain evidence="3">YL45</strain>
    </source>
</reference>
<evidence type="ECO:0000256" key="1">
    <source>
        <dbReference type="SAM" id="Phobius"/>
    </source>
</evidence>
<gene>
    <name evidence="2" type="ORF">ADH67_12545</name>
</gene>
<dbReference type="EMBL" id="NHMP01000013">
    <property type="protein sequence ID" value="OXE44347.1"/>
    <property type="molecule type" value="Genomic_DNA"/>
</dbReference>
<feature type="transmembrane region" description="Helical" evidence="1">
    <location>
        <begin position="44"/>
        <end position="65"/>
    </location>
</feature>
<evidence type="ECO:0000313" key="2">
    <source>
        <dbReference type="EMBL" id="OXE44347.1"/>
    </source>
</evidence>
<protein>
    <recommendedName>
        <fullName evidence="4">DUF401 domain-containing protein</fullName>
    </recommendedName>
</protein>
<evidence type="ECO:0008006" key="4">
    <source>
        <dbReference type="Google" id="ProtNLM"/>
    </source>
</evidence>
<comment type="caution">
    <text evidence="2">The sequence shown here is derived from an EMBL/GenBank/DDBJ whole genome shotgun (WGS) entry which is preliminary data.</text>
</comment>